<gene>
    <name evidence="1" type="ORF">NCTC7911_03029</name>
</gene>
<name>A0A378UBU6_MORLA</name>
<organism evidence="1 2">
    <name type="scientific">Moraxella lacunata</name>
    <dbReference type="NCBI Taxonomy" id="477"/>
    <lineage>
        <taxon>Bacteria</taxon>
        <taxon>Pseudomonadati</taxon>
        <taxon>Pseudomonadota</taxon>
        <taxon>Gammaproteobacteria</taxon>
        <taxon>Moraxellales</taxon>
        <taxon>Moraxellaceae</taxon>
        <taxon>Moraxella</taxon>
    </lineage>
</organism>
<evidence type="ECO:0000313" key="1">
    <source>
        <dbReference type="EMBL" id="STZ74848.1"/>
    </source>
</evidence>
<protein>
    <submittedName>
        <fullName evidence="1">Uncharacterized protein</fullName>
    </submittedName>
</protein>
<dbReference type="Proteomes" id="UP000254107">
    <property type="component" value="Unassembled WGS sequence"/>
</dbReference>
<evidence type="ECO:0000313" key="2">
    <source>
        <dbReference type="Proteomes" id="UP000254107"/>
    </source>
</evidence>
<dbReference type="EMBL" id="UGQC01000004">
    <property type="protein sequence ID" value="STZ74848.1"/>
    <property type="molecule type" value="Genomic_DNA"/>
</dbReference>
<keyword evidence="2" id="KW-1185">Reference proteome</keyword>
<reference evidence="1 2" key="1">
    <citation type="submission" date="2018-06" db="EMBL/GenBank/DDBJ databases">
        <authorList>
            <consortium name="Pathogen Informatics"/>
            <person name="Doyle S."/>
        </authorList>
    </citation>
    <scope>NUCLEOTIDE SEQUENCE [LARGE SCALE GENOMIC DNA]</scope>
    <source>
        <strain evidence="1 2">NCTC7911</strain>
    </source>
</reference>
<proteinExistence type="predicted"/>
<dbReference type="AlphaFoldDB" id="A0A378UBU6"/>
<accession>A0A378UBU6</accession>
<sequence length="53" mass="5752">MGANKTNTGLGIAGEYRWTNSVSVGLDKTTKKPYTAFPDISKGIKKPDPLKVR</sequence>